<dbReference type="PATRIC" id="fig|1121326.3.peg.2434"/>
<dbReference type="Gene3D" id="3.40.50.850">
    <property type="entry name" value="Isochorismatase-like"/>
    <property type="match status" value="1"/>
</dbReference>
<dbReference type="InterPro" id="IPR036380">
    <property type="entry name" value="Isochorismatase-like_sf"/>
</dbReference>
<dbReference type="STRING" id="1121326.CLMAG_24360"/>
<dbReference type="PANTHER" id="PTHR47297">
    <property type="match status" value="1"/>
</dbReference>
<dbReference type="CDD" id="cd00431">
    <property type="entry name" value="cysteine_hydrolases"/>
    <property type="match status" value="1"/>
</dbReference>
<sequence length="164" mass="18510">MKEIVKEEFIKKSSETLSNILDSFKNLESLKVDDLAGEAALIIVDMNNGFARKGALYSPRIEALIPEVSRIAHIFANEKSIPLIIVNEDHPEDCREFGSYPPHCVRGTEEAQIISELDDIENKIIIGKNCTNAFAVDEFKETFMDLYERDIKKFVVVGDCTDII</sequence>
<dbReference type="Proteomes" id="UP000076603">
    <property type="component" value="Unassembled WGS sequence"/>
</dbReference>
<evidence type="ECO:0000259" key="1">
    <source>
        <dbReference type="Pfam" id="PF00857"/>
    </source>
</evidence>
<dbReference type="GO" id="GO:0008936">
    <property type="term" value="F:nicotinamidase activity"/>
    <property type="evidence" value="ECO:0007669"/>
    <property type="project" value="InterPro"/>
</dbReference>
<protein>
    <submittedName>
        <fullName evidence="2">Isochorismatase family protein</fullName>
    </submittedName>
</protein>
<proteinExistence type="predicted"/>
<evidence type="ECO:0000313" key="2">
    <source>
        <dbReference type="EMBL" id="KZL92622.1"/>
    </source>
</evidence>
<dbReference type="GO" id="GO:0019365">
    <property type="term" value="P:pyridine nucleotide salvage"/>
    <property type="evidence" value="ECO:0007669"/>
    <property type="project" value="InterPro"/>
</dbReference>
<gene>
    <name evidence="2" type="ORF">CLMAG_24360</name>
</gene>
<evidence type="ECO:0000313" key="3">
    <source>
        <dbReference type="Proteomes" id="UP000076603"/>
    </source>
</evidence>
<feature type="domain" description="Isochorismatase-like" evidence="1">
    <location>
        <begin position="39"/>
        <end position="163"/>
    </location>
</feature>
<dbReference type="RefSeq" id="WP_066622220.1">
    <property type="nucleotide sequence ID" value="NZ_FQXL01000044.1"/>
</dbReference>
<dbReference type="Pfam" id="PF00857">
    <property type="entry name" value="Isochorismatase"/>
    <property type="match status" value="1"/>
</dbReference>
<dbReference type="EMBL" id="LWAE01000002">
    <property type="protein sequence ID" value="KZL92622.1"/>
    <property type="molecule type" value="Genomic_DNA"/>
</dbReference>
<keyword evidence="3" id="KW-1185">Reference proteome</keyword>
<dbReference type="InterPro" id="IPR044717">
    <property type="entry name" value="NIC1"/>
</dbReference>
<organism evidence="2 3">
    <name type="scientific">Clostridium magnum DSM 2767</name>
    <dbReference type="NCBI Taxonomy" id="1121326"/>
    <lineage>
        <taxon>Bacteria</taxon>
        <taxon>Bacillati</taxon>
        <taxon>Bacillota</taxon>
        <taxon>Clostridia</taxon>
        <taxon>Eubacteriales</taxon>
        <taxon>Clostridiaceae</taxon>
        <taxon>Clostridium</taxon>
    </lineage>
</organism>
<dbReference type="AlphaFoldDB" id="A0A161YPB6"/>
<name>A0A161YPB6_9CLOT</name>
<dbReference type="InterPro" id="IPR000868">
    <property type="entry name" value="Isochorismatase-like_dom"/>
</dbReference>
<accession>A0A161YPB6</accession>
<reference evidence="2 3" key="1">
    <citation type="submission" date="2016-04" db="EMBL/GenBank/DDBJ databases">
        <title>Genome sequence of Clostridium magnum DSM 2767.</title>
        <authorList>
            <person name="Poehlein A."/>
            <person name="Uhlig R."/>
            <person name="Fischer R."/>
            <person name="Bahl H."/>
            <person name="Daniel R."/>
        </authorList>
    </citation>
    <scope>NUCLEOTIDE SEQUENCE [LARGE SCALE GENOMIC DNA]</scope>
    <source>
        <strain evidence="2 3">DSM 2767</strain>
    </source>
</reference>
<dbReference type="PANTHER" id="PTHR47297:SF2">
    <property type="entry name" value="OS02G0606800 PROTEIN"/>
    <property type="match status" value="1"/>
</dbReference>
<comment type="caution">
    <text evidence="2">The sequence shown here is derived from an EMBL/GenBank/DDBJ whole genome shotgun (WGS) entry which is preliminary data.</text>
</comment>
<dbReference type="SUPFAM" id="SSF52499">
    <property type="entry name" value="Isochorismatase-like hydrolases"/>
    <property type="match status" value="1"/>
</dbReference>
<dbReference type="OrthoDB" id="9796485at2"/>